<gene>
    <name evidence="1" type="ORF">BDN72DRAFT_144436</name>
</gene>
<proteinExistence type="predicted"/>
<accession>A0ACD3AKX1</accession>
<evidence type="ECO:0000313" key="2">
    <source>
        <dbReference type="Proteomes" id="UP000308600"/>
    </source>
</evidence>
<reference evidence="1 2" key="1">
    <citation type="journal article" date="2019" name="Nat. Ecol. Evol.">
        <title>Megaphylogeny resolves global patterns of mushroom evolution.</title>
        <authorList>
            <person name="Varga T."/>
            <person name="Krizsan K."/>
            <person name="Foldi C."/>
            <person name="Dima B."/>
            <person name="Sanchez-Garcia M."/>
            <person name="Sanchez-Ramirez S."/>
            <person name="Szollosi G.J."/>
            <person name="Szarkandi J.G."/>
            <person name="Papp V."/>
            <person name="Albert L."/>
            <person name="Andreopoulos W."/>
            <person name="Angelini C."/>
            <person name="Antonin V."/>
            <person name="Barry K.W."/>
            <person name="Bougher N.L."/>
            <person name="Buchanan P."/>
            <person name="Buyck B."/>
            <person name="Bense V."/>
            <person name="Catcheside P."/>
            <person name="Chovatia M."/>
            <person name="Cooper J."/>
            <person name="Damon W."/>
            <person name="Desjardin D."/>
            <person name="Finy P."/>
            <person name="Geml J."/>
            <person name="Haridas S."/>
            <person name="Hughes K."/>
            <person name="Justo A."/>
            <person name="Karasinski D."/>
            <person name="Kautmanova I."/>
            <person name="Kiss B."/>
            <person name="Kocsube S."/>
            <person name="Kotiranta H."/>
            <person name="LaButti K.M."/>
            <person name="Lechner B.E."/>
            <person name="Liimatainen K."/>
            <person name="Lipzen A."/>
            <person name="Lukacs Z."/>
            <person name="Mihaltcheva S."/>
            <person name="Morgado L.N."/>
            <person name="Niskanen T."/>
            <person name="Noordeloos M.E."/>
            <person name="Ohm R.A."/>
            <person name="Ortiz-Santana B."/>
            <person name="Ovrebo C."/>
            <person name="Racz N."/>
            <person name="Riley R."/>
            <person name="Savchenko A."/>
            <person name="Shiryaev A."/>
            <person name="Soop K."/>
            <person name="Spirin V."/>
            <person name="Szebenyi C."/>
            <person name="Tomsovsky M."/>
            <person name="Tulloss R.E."/>
            <person name="Uehling J."/>
            <person name="Grigoriev I.V."/>
            <person name="Vagvolgyi C."/>
            <person name="Papp T."/>
            <person name="Martin F.M."/>
            <person name="Miettinen O."/>
            <person name="Hibbett D.S."/>
            <person name="Nagy L.G."/>
        </authorList>
    </citation>
    <scope>NUCLEOTIDE SEQUENCE [LARGE SCALE GENOMIC DNA]</scope>
    <source>
        <strain evidence="1 2">NL-1719</strain>
    </source>
</reference>
<sequence>MTDNSFPAELLDLVLSEYRPVYDAKKIEVISTRKTKVPKNWAPYASRLQFFSQLRLVCKSWYHFITPLLYSTFTLPTRPYEDLERVSKGLNYYPKLIDRLVIRGHIGDGTEQHAAELLAACLSRCTNIHTLEILDPHRIFRSSSKSKCLAIFRALPSTTPLRSLIIHFPHCNTQYTYPISTILLGLSPFIHDLKTLEIHEPSSGWIPAELRLLVLPSAFPNLDKLVVDTRGLRGGDLLKLISRISSKDTTVPITSNAPANSAKRECIIPLRHLTLSWDKTNQGTILICDLLKTNNLGQHLTTLWIDSNPIQFGQQESLPAFPAKIIAACPHLETFIYYVQSVETIFASLPRTLRVLGLSLPRDWGYPWLRKLHVNPLTSTNPKPLVDWLTTTRGNGIRKLLIQRTQLHPVIRDGVKRACKAANVEFAFD</sequence>
<dbReference type="Proteomes" id="UP000308600">
    <property type="component" value="Unassembled WGS sequence"/>
</dbReference>
<name>A0ACD3AKX1_9AGAR</name>
<dbReference type="EMBL" id="ML208402">
    <property type="protein sequence ID" value="TFK66548.1"/>
    <property type="molecule type" value="Genomic_DNA"/>
</dbReference>
<protein>
    <submittedName>
        <fullName evidence="1">Uncharacterized protein</fullName>
    </submittedName>
</protein>
<evidence type="ECO:0000313" key="1">
    <source>
        <dbReference type="EMBL" id="TFK66548.1"/>
    </source>
</evidence>
<organism evidence="1 2">
    <name type="scientific">Pluteus cervinus</name>
    <dbReference type="NCBI Taxonomy" id="181527"/>
    <lineage>
        <taxon>Eukaryota</taxon>
        <taxon>Fungi</taxon>
        <taxon>Dikarya</taxon>
        <taxon>Basidiomycota</taxon>
        <taxon>Agaricomycotina</taxon>
        <taxon>Agaricomycetes</taxon>
        <taxon>Agaricomycetidae</taxon>
        <taxon>Agaricales</taxon>
        <taxon>Pluteineae</taxon>
        <taxon>Pluteaceae</taxon>
        <taxon>Pluteus</taxon>
    </lineage>
</organism>
<keyword evidence="2" id="KW-1185">Reference proteome</keyword>